<dbReference type="InterPro" id="IPR000477">
    <property type="entry name" value="RT_dom"/>
</dbReference>
<keyword evidence="3" id="KW-1185">Reference proteome</keyword>
<sequence length="357" mass="40453">MDSSIKKVRIRNRALMNLPPHILSFIQKKATAKNTGSGKIRYLKSKQIIKESINIHEQNYWKTFIGNIVMDNNVYRKIKGSAGVRKDYEISDIIGPQNTLVYDNIGKVNVLAEHFERIHNSNMSSTLSNYEDVVRYSVSLLSDRIPLTSFDTVNMDSERLRANHEFFTPSDIRSALKTRNNKKSAGPDGIPNFVFKKTTVSVWSHVTSLYNHCINIEYYPTSWKKAIVFPVLKPGDDPKLVQSYRPISLLSNVGKLFEYFLLLKIHQHLTENRIFKDFQFGFRPGHSTTHALIAFSNSVIERLNARSATIAVSLDIANAFDTAGQDGILRISGLVGNLFQSKGETKDNGEKDPEPML</sequence>
<feature type="domain" description="Reverse transcriptase" evidence="1">
    <location>
        <begin position="212"/>
        <end position="357"/>
    </location>
</feature>
<accession>A0A1B0BXD6</accession>
<dbReference type="Proteomes" id="UP000092460">
    <property type="component" value="Unassembled WGS sequence"/>
</dbReference>
<protein>
    <recommendedName>
        <fullName evidence="1">Reverse transcriptase domain-containing protein</fullName>
    </recommendedName>
</protein>
<evidence type="ECO:0000313" key="2">
    <source>
        <dbReference type="EnsemblMetazoa" id="GPPI043384-PA"/>
    </source>
</evidence>
<dbReference type="EnsemblMetazoa" id="GPPI043384-RA">
    <property type="protein sequence ID" value="GPPI043384-PA"/>
    <property type="gene ID" value="GPPI043384"/>
</dbReference>
<organism evidence="2 3">
    <name type="scientific">Glossina palpalis gambiensis</name>
    <dbReference type="NCBI Taxonomy" id="67801"/>
    <lineage>
        <taxon>Eukaryota</taxon>
        <taxon>Metazoa</taxon>
        <taxon>Ecdysozoa</taxon>
        <taxon>Arthropoda</taxon>
        <taxon>Hexapoda</taxon>
        <taxon>Insecta</taxon>
        <taxon>Pterygota</taxon>
        <taxon>Neoptera</taxon>
        <taxon>Endopterygota</taxon>
        <taxon>Diptera</taxon>
        <taxon>Brachycera</taxon>
        <taxon>Muscomorpha</taxon>
        <taxon>Hippoboscoidea</taxon>
        <taxon>Glossinidae</taxon>
        <taxon>Glossina</taxon>
    </lineage>
</organism>
<dbReference type="PROSITE" id="PS50878">
    <property type="entry name" value="RT_POL"/>
    <property type="match status" value="1"/>
</dbReference>
<reference evidence="2" key="2">
    <citation type="submission" date="2020-05" db="UniProtKB">
        <authorList>
            <consortium name="EnsemblMetazoa"/>
        </authorList>
    </citation>
    <scope>IDENTIFICATION</scope>
    <source>
        <strain evidence="2">IAEA</strain>
    </source>
</reference>
<name>A0A1B0BXD6_9MUSC</name>
<dbReference type="SUPFAM" id="SSF56672">
    <property type="entry name" value="DNA/RNA polymerases"/>
    <property type="match status" value="1"/>
</dbReference>
<evidence type="ECO:0000259" key="1">
    <source>
        <dbReference type="PROSITE" id="PS50878"/>
    </source>
</evidence>
<dbReference type="AlphaFoldDB" id="A0A1B0BXD6"/>
<proteinExistence type="predicted"/>
<dbReference type="GO" id="GO:0071897">
    <property type="term" value="P:DNA biosynthetic process"/>
    <property type="evidence" value="ECO:0007669"/>
    <property type="project" value="UniProtKB-ARBA"/>
</dbReference>
<evidence type="ECO:0000313" key="3">
    <source>
        <dbReference type="Proteomes" id="UP000092460"/>
    </source>
</evidence>
<dbReference type="Pfam" id="PF00078">
    <property type="entry name" value="RVT_1"/>
    <property type="match status" value="1"/>
</dbReference>
<dbReference type="STRING" id="67801.A0A1B0BXD6"/>
<reference evidence="3" key="1">
    <citation type="submission" date="2015-01" db="EMBL/GenBank/DDBJ databases">
        <authorList>
            <person name="Aksoy S."/>
            <person name="Warren W."/>
            <person name="Wilson R.K."/>
        </authorList>
    </citation>
    <scope>NUCLEOTIDE SEQUENCE [LARGE SCALE GENOMIC DNA]</scope>
    <source>
        <strain evidence="3">IAEA</strain>
    </source>
</reference>
<dbReference type="InterPro" id="IPR043502">
    <property type="entry name" value="DNA/RNA_pol_sf"/>
</dbReference>
<dbReference type="EMBL" id="JXJN01022176">
    <property type="status" value="NOT_ANNOTATED_CDS"/>
    <property type="molecule type" value="Genomic_DNA"/>
</dbReference>
<dbReference type="VEuPathDB" id="VectorBase:GPPI043384"/>
<dbReference type="PANTHER" id="PTHR19446">
    <property type="entry name" value="REVERSE TRANSCRIPTASES"/>
    <property type="match status" value="1"/>
</dbReference>